<proteinExistence type="predicted"/>
<feature type="compositionally biased region" description="Low complexity" evidence="1">
    <location>
        <begin position="417"/>
        <end position="431"/>
    </location>
</feature>
<name>D7FRU3_ECTSI</name>
<dbReference type="OrthoDB" id="191320at2759"/>
<dbReference type="InParanoid" id="D7FRU3"/>
<organism evidence="2 3">
    <name type="scientific">Ectocarpus siliculosus</name>
    <name type="common">Brown alga</name>
    <name type="synonym">Conferva siliculosa</name>
    <dbReference type="NCBI Taxonomy" id="2880"/>
    <lineage>
        <taxon>Eukaryota</taxon>
        <taxon>Sar</taxon>
        <taxon>Stramenopiles</taxon>
        <taxon>Ochrophyta</taxon>
        <taxon>PX clade</taxon>
        <taxon>Phaeophyceae</taxon>
        <taxon>Ectocarpales</taxon>
        <taxon>Ectocarpaceae</taxon>
        <taxon>Ectocarpus</taxon>
    </lineage>
</organism>
<dbReference type="AlphaFoldDB" id="D7FRU3"/>
<keyword evidence="3" id="KW-1185">Reference proteome</keyword>
<reference evidence="2 3" key="1">
    <citation type="journal article" date="2010" name="Nature">
        <title>The Ectocarpus genome and the independent evolution of multicellularity in brown algae.</title>
        <authorList>
            <person name="Cock J.M."/>
            <person name="Sterck L."/>
            <person name="Rouze P."/>
            <person name="Scornet D."/>
            <person name="Allen A.E."/>
            <person name="Amoutzias G."/>
            <person name="Anthouard V."/>
            <person name="Artiguenave F."/>
            <person name="Aury J.M."/>
            <person name="Badger J.H."/>
            <person name="Beszteri B."/>
            <person name="Billiau K."/>
            <person name="Bonnet E."/>
            <person name="Bothwell J.H."/>
            <person name="Bowler C."/>
            <person name="Boyen C."/>
            <person name="Brownlee C."/>
            <person name="Carrano C.J."/>
            <person name="Charrier B."/>
            <person name="Cho G.Y."/>
            <person name="Coelho S.M."/>
            <person name="Collen J."/>
            <person name="Corre E."/>
            <person name="Da Silva C."/>
            <person name="Delage L."/>
            <person name="Delaroque N."/>
            <person name="Dittami S.M."/>
            <person name="Doulbeau S."/>
            <person name="Elias M."/>
            <person name="Farnham G."/>
            <person name="Gachon C.M."/>
            <person name="Gschloessl B."/>
            <person name="Heesch S."/>
            <person name="Jabbari K."/>
            <person name="Jubin C."/>
            <person name="Kawai H."/>
            <person name="Kimura K."/>
            <person name="Kloareg B."/>
            <person name="Kupper F.C."/>
            <person name="Lang D."/>
            <person name="Le Bail A."/>
            <person name="Leblanc C."/>
            <person name="Lerouge P."/>
            <person name="Lohr M."/>
            <person name="Lopez P.J."/>
            <person name="Martens C."/>
            <person name="Maumus F."/>
            <person name="Michel G."/>
            <person name="Miranda-Saavedra D."/>
            <person name="Morales J."/>
            <person name="Moreau H."/>
            <person name="Motomura T."/>
            <person name="Nagasato C."/>
            <person name="Napoli C.A."/>
            <person name="Nelson D.R."/>
            <person name="Nyvall-Collen P."/>
            <person name="Peters A.F."/>
            <person name="Pommier C."/>
            <person name="Potin P."/>
            <person name="Poulain J."/>
            <person name="Quesneville H."/>
            <person name="Read B."/>
            <person name="Rensing S.A."/>
            <person name="Ritter A."/>
            <person name="Rousvoal S."/>
            <person name="Samanta M."/>
            <person name="Samson G."/>
            <person name="Schroeder D.C."/>
            <person name="Segurens B."/>
            <person name="Strittmatter M."/>
            <person name="Tonon T."/>
            <person name="Tregear J.W."/>
            <person name="Valentin K."/>
            <person name="von Dassow P."/>
            <person name="Yamagishi T."/>
            <person name="Van de Peer Y."/>
            <person name="Wincker P."/>
        </authorList>
    </citation>
    <scope>NUCLEOTIDE SEQUENCE [LARGE SCALE GENOMIC DNA]</scope>
    <source>
        <strain evidence="3">Ec32 / CCAP1310/4</strain>
    </source>
</reference>
<gene>
    <name evidence="2" type="ORF">Esi_0219_0039</name>
</gene>
<dbReference type="Proteomes" id="UP000002630">
    <property type="component" value="Linkage Group LG05"/>
</dbReference>
<evidence type="ECO:0000256" key="1">
    <source>
        <dbReference type="SAM" id="MobiDB-lite"/>
    </source>
</evidence>
<feature type="region of interest" description="Disordered" evidence="1">
    <location>
        <begin position="405"/>
        <end position="431"/>
    </location>
</feature>
<evidence type="ECO:0000313" key="2">
    <source>
        <dbReference type="EMBL" id="CBJ30884.1"/>
    </source>
</evidence>
<dbReference type="EMBL" id="FN648397">
    <property type="protein sequence ID" value="CBJ30884.1"/>
    <property type="molecule type" value="Genomic_DNA"/>
</dbReference>
<accession>D7FRU3</accession>
<protein>
    <submittedName>
        <fullName evidence="2">Uncharacterized protein</fullName>
    </submittedName>
</protein>
<dbReference type="EMBL" id="FN649730">
    <property type="protein sequence ID" value="CBJ30884.1"/>
    <property type="molecule type" value="Genomic_DNA"/>
</dbReference>
<feature type="region of interest" description="Disordered" evidence="1">
    <location>
        <begin position="274"/>
        <end position="310"/>
    </location>
</feature>
<sequence>MGAAPDRGLDMSRALSDGQCNLVQLTSEVKRVKRHDKDGKPLLVPEWPERSWETRTFGNMEIARDDLALLWELPAEGKPVEEALSPARALEHLDCLLAYHGLDYIESFVMEIPWNTGGEDVVNDYRRFTGEAVRLAMTEFVELAGDKVKTIGFSWKGNPHKPHPGRAPDSPLSDIIELRDLLTPSKPVVAMFPVGVGCGATVDGLAAESGSGLFGLPENAGVFQIGTNVTHARRPDGRPFRLVDVQPRPVEDIVSDLKSKFGMALHMEVEYSRRFEGSQRGTETEQSGDSSGDDEEGAGSEESRSPLPPKADVSWAHILAQNQHKLQGLDEWETIRDSQIKPSVMRALDTLRIRGEAEGEWGFLYRSTLGSLMTGLSEVMEVKKSHQLGEVAALMDDLAPSLREASRGVAQAGGAGNSSRSGDGSGAGSAVEGETVVGRCTAAALSTGVDCVLDEEFSASRNAARVTGFGRVPHDELKKLYSGFRLPADAPPTSEQ</sequence>
<evidence type="ECO:0000313" key="3">
    <source>
        <dbReference type="Proteomes" id="UP000002630"/>
    </source>
</evidence>